<dbReference type="GO" id="GO:0015288">
    <property type="term" value="F:porin activity"/>
    <property type="evidence" value="ECO:0007669"/>
    <property type="project" value="InterPro"/>
</dbReference>
<proteinExistence type="predicted"/>
<accession>A0A1H4EY88</accession>
<gene>
    <name evidence="2" type="ORF">SAMN05660964_02768</name>
</gene>
<evidence type="ECO:0000256" key="1">
    <source>
        <dbReference type="SAM" id="SignalP"/>
    </source>
</evidence>
<evidence type="ECO:0000313" key="2">
    <source>
        <dbReference type="EMBL" id="SEA89941.1"/>
    </source>
</evidence>
<dbReference type="GO" id="GO:0016020">
    <property type="term" value="C:membrane"/>
    <property type="evidence" value="ECO:0007669"/>
    <property type="project" value="InterPro"/>
</dbReference>
<dbReference type="NCBIfam" id="NF033652">
    <property type="entry name" value="LbtU_sider_porin"/>
    <property type="match status" value="1"/>
</dbReference>
<dbReference type="STRING" id="525918.SAMN05660964_02768"/>
<dbReference type="AlphaFoldDB" id="A0A1H4EY88"/>
<keyword evidence="3" id="KW-1185">Reference proteome</keyword>
<dbReference type="Pfam" id="PF07396">
    <property type="entry name" value="Porin_O_P"/>
    <property type="match status" value="1"/>
</dbReference>
<keyword evidence="1" id="KW-0732">Signal</keyword>
<dbReference type="OrthoDB" id="5417572at2"/>
<dbReference type="InterPro" id="IPR010870">
    <property type="entry name" value="Porin_O/P"/>
</dbReference>
<organism evidence="2 3">
    <name type="scientific">Thiothrix caldifontis</name>
    <dbReference type="NCBI Taxonomy" id="525918"/>
    <lineage>
        <taxon>Bacteria</taxon>
        <taxon>Pseudomonadati</taxon>
        <taxon>Pseudomonadota</taxon>
        <taxon>Gammaproteobacteria</taxon>
        <taxon>Thiotrichales</taxon>
        <taxon>Thiotrichaceae</taxon>
        <taxon>Thiothrix</taxon>
    </lineage>
</organism>
<protein>
    <submittedName>
        <fullName evidence="2">Porin</fullName>
    </submittedName>
</protein>
<dbReference type="SUPFAM" id="SSF56935">
    <property type="entry name" value="Porins"/>
    <property type="match status" value="1"/>
</dbReference>
<dbReference type="InterPro" id="IPR023614">
    <property type="entry name" value="Porin_dom_sf"/>
</dbReference>
<dbReference type="EMBL" id="FNQP01000017">
    <property type="protein sequence ID" value="SEA89941.1"/>
    <property type="molecule type" value="Genomic_DNA"/>
</dbReference>
<dbReference type="Gene3D" id="2.40.160.10">
    <property type="entry name" value="Porin"/>
    <property type="match status" value="1"/>
</dbReference>
<reference evidence="2 3" key="1">
    <citation type="submission" date="2016-10" db="EMBL/GenBank/DDBJ databases">
        <authorList>
            <person name="de Groot N.N."/>
        </authorList>
    </citation>
    <scope>NUCLEOTIDE SEQUENCE [LARGE SCALE GENOMIC DNA]</scope>
    <source>
        <strain evidence="2 3">DSM 21228</strain>
    </source>
</reference>
<dbReference type="Proteomes" id="UP000199397">
    <property type="component" value="Unassembled WGS sequence"/>
</dbReference>
<evidence type="ECO:0000313" key="3">
    <source>
        <dbReference type="Proteomes" id="UP000199397"/>
    </source>
</evidence>
<feature type="signal peptide" evidence="1">
    <location>
        <begin position="1"/>
        <end position="20"/>
    </location>
</feature>
<dbReference type="RefSeq" id="WP_093069560.1">
    <property type="nucleotide sequence ID" value="NZ_FNQP01000017.1"/>
</dbReference>
<name>A0A1H4EY88_9GAMM</name>
<sequence length="297" mass="31611">MKKTLLSLMIAASVAAPAYAETTLSGVVEVEAGFVSNDDGDTSDLTVPTVELGIDNKLNDKIDGHLLFLYEQGENDDNIAVDEATVTFHPREGTDITAGRMYVPFGKFDSNMVSDPLTLELAETQEEAVQLGMSAGAMSGSAYVFKDDENGSDKIDSYGANLDYSNDNLSAGVSYLSDVNDKAAAGVGVHASGKVGAFNVIAEHIAVEEITLADDTTTKPSASNLEVGFDLGNDRTVALAYQQTKDAEALELPETATGIAYRMPVYEKASFAAEYMNNEGYDGAKEDVVTLQVAYEF</sequence>
<feature type="chain" id="PRO_5011696768" evidence="1">
    <location>
        <begin position="21"/>
        <end position="297"/>
    </location>
</feature>